<dbReference type="AlphaFoldDB" id="A0A1S3HUF1"/>
<gene>
    <name evidence="3" type="primary">LOC106157920</name>
</gene>
<dbReference type="InParanoid" id="A0A1S3HUF1"/>
<dbReference type="InterPro" id="IPR025061">
    <property type="entry name" value="Diedel"/>
</dbReference>
<evidence type="ECO:0000256" key="1">
    <source>
        <dbReference type="SAM" id="MobiDB-lite"/>
    </source>
</evidence>
<sequence>MACFSFDESGMSSKYHGSIIQFYEAVSIHSALGTVHCCAQLGFQGIMVKKITAVFVDFVTALCLVTVLIEDSQAVCCYPTYGYCPDCSWAYLFTYCGKGSCNIFGCACQGGCVDSCNPIISAVTTGCTCQNRKRDLPDPATGSNAKDDFKEIDSEGIRI</sequence>
<reference evidence="3" key="1">
    <citation type="submission" date="2025-08" db="UniProtKB">
        <authorList>
            <consortium name="RefSeq"/>
        </authorList>
    </citation>
    <scope>IDENTIFICATION</scope>
    <source>
        <tissue evidence="3">Gonads</tissue>
    </source>
</reference>
<dbReference type="OrthoDB" id="6513868at2759"/>
<dbReference type="Proteomes" id="UP000085678">
    <property type="component" value="Unplaced"/>
</dbReference>
<dbReference type="GeneID" id="106157920"/>
<evidence type="ECO:0000313" key="2">
    <source>
        <dbReference type="Proteomes" id="UP000085678"/>
    </source>
</evidence>
<feature type="region of interest" description="Disordered" evidence="1">
    <location>
        <begin position="137"/>
        <end position="159"/>
    </location>
</feature>
<dbReference type="KEGG" id="lak:106157920"/>
<organism evidence="2 3">
    <name type="scientific">Lingula anatina</name>
    <name type="common">Brachiopod</name>
    <name type="synonym">Lingula unguis</name>
    <dbReference type="NCBI Taxonomy" id="7574"/>
    <lineage>
        <taxon>Eukaryota</taxon>
        <taxon>Metazoa</taxon>
        <taxon>Spiralia</taxon>
        <taxon>Lophotrochozoa</taxon>
        <taxon>Brachiopoda</taxon>
        <taxon>Linguliformea</taxon>
        <taxon>Lingulata</taxon>
        <taxon>Lingulida</taxon>
        <taxon>Linguloidea</taxon>
        <taxon>Lingulidae</taxon>
        <taxon>Lingula</taxon>
    </lineage>
</organism>
<proteinExistence type="predicted"/>
<dbReference type="Pfam" id="PF13164">
    <property type="entry name" value="Diedel"/>
    <property type="match status" value="1"/>
</dbReference>
<evidence type="ECO:0000313" key="3">
    <source>
        <dbReference type="RefSeq" id="XP_013389171.1"/>
    </source>
</evidence>
<dbReference type="RefSeq" id="XP_013389171.1">
    <property type="nucleotide sequence ID" value="XM_013533717.1"/>
</dbReference>
<accession>A0A1S3HUF1</accession>
<dbReference type="Gene3D" id="3.30.70.2800">
    <property type="match status" value="1"/>
</dbReference>
<keyword evidence="2" id="KW-1185">Reference proteome</keyword>
<protein>
    <submittedName>
        <fullName evidence="3">Uncharacterized protein LOC106157920</fullName>
    </submittedName>
</protein>
<name>A0A1S3HUF1_LINAN</name>
<feature type="compositionally biased region" description="Basic and acidic residues" evidence="1">
    <location>
        <begin position="145"/>
        <end position="159"/>
    </location>
</feature>
<dbReference type="FunCoup" id="A0A1S3HUF1">
    <property type="interactions" value="56"/>
</dbReference>